<accession>A0A8J6NR20</accession>
<dbReference type="Pfam" id="PF13187">
    <property type="entry name" value="Fer4_9"/>
    <property type="match status" value="1"/>
</dbReference>
<protein>
    <submittedName>
        <fullName evidence="13">4Fe-4S binding protein</fullName>
    </submittedName>
</protein>
<dbReference type="InterPro" id="IPR017900">
    <property type="entry name" value="4Fe4S_Fe_S_CS"/>
</dbReference>
<dbReference type="InterPro" id="IPR017896">
    <property type="entry name" value="4Fe4S_Fe-S-bd"/>
</dbReference>
<evidence type="ECO:0000256" key="6">
    <source>
        <dbReference type="ARBA" id="ARBA00022967"/>
    </source>
</evidence>
<evidence type="ECO:0000256" key="2">
    <source>
        <dbReference type="ARBA" id="ARBA00022485"/>
    </source>
</evidence>
<evidence type="ECO:0000256" key="1">
    <source>
        <dbReference type="ARBA" id="ARBA00022475"/>
    </source>
</evidence>
<dbReference type="EMBL" id="JACNIG010000195">
    <property type="protein sequence ID" value="MBC8431971.1"/>
    <property type="molecule type" value="Genomic_DNA"/>
</dbReference>
<evidence type="ECO:0000256" key="9">
    <source>
        <dbReference type="ARBA" id="ARBA00023027"/>
    </source>
</evidence>
<keyword evidence="6" id="KW-1278">Translocase</keyword>
<dbReference type="PROSITE" id="PS51379">
    <property type="entry name" value="4FE4S_FER_2"/>
    <property type="match status" value="2"/>
</dbReference>
<evidence type="ECO:0000256" key="10">
    <source>
        <dbReference type="ARBA" id="ARBA00023075"/>
    </source>
</evidence>
<dbReference type="GO" id="GO:0048038">
    <property type="term" value="F:quinone binding"/>
    <property type="evidence" value="ECO:0007669"/>
    <property type="project" value="UniProtKB-KW"/>
</dbReference>
<keyword evidence="1" id="KW-1003">Cell membrane</keyword>
<keyword evidence="10" id="KW-0830">Ubiquinone</keyword>
<gene>
    <name evidence="13" type="ORF">H8D96_08620</name>
</gene>
<feature type="domain" description="4Fe-4S ferredoxin-type" evidence="12">
    <location>
        <begin position="33"/>
        <end position="63"/>
    </location>
</feature>
<evidence type="ECO:0000256" key="8">
    <source>
        <dbReference type="ARBA" id="ARBA00023014"/>
    </source>
</evidence>
<dbReference type="Gene3D" id="3.30.70.3270">
    <property type="match status" value="1"/>
</dbReference>
<sequence length="117" mass="13571">MFEMTATILRNFFSKPATRRYPRVKRLPFEAVRGELYNQIEDCTFCTVCAVKCPSQCITVDKKAAVWAYDPFACVYCGICVDDCPVNCLSQKRDYRPPNSERQFIKLKGQLKKKIKK</sequence>
<evidence type="ECO:0000313" key="14">
    <source>
        <dbReference type="Proteomes" id="UP000605201"/>
    </source>
</evidence>
<dbReference type="PROSITE" id="PS00198">
    <property type="entry name" value="4FE4S_FER_1"/>
    <property type="match status" value="1"/>
</dbReference>
<evidence type="ECO:0000256" key="11">
    <source>
        <dbReference type="ARBA" id="ARBA00023136"/>
    </source>
</evidence>
<keyword evidence="8" id="KW-0411">Iron-sulfur</keyword>
<keyword evidence="5" id="KW-0677">Repeat</keyword>
<dbReference type="GO" id="GO:0016651">
    <property type="term" value="F:oxidoreductase activity, acting on NAD(P)H"/>
    <property type="evidence" value="ECO:0007669"/>
    <property type="project" value="InterPro"/>
</dbReference>
<dbReference type="InterPro" id="IPR010226">
    <property type="entry name" value="NADH_quinone_OxRdtase_chainI"/>
</dbReference>
<dbReference type="PANTHER" id="PTHR10849:SF24">
    <property type="entry name" value="NADH-QUINONE OXIDOREDUCTASE SUBUNIT I 2"/>
    <property type="match status" value="1"/>
</dbReference>
<reference evidence="13 14" key="1">
    <citation type="submission" date="2020-08" db="EMBL/GenBank/DDBJ databases">
        <title>Bridging the membrane lipid divide: bacteria of the FCB group superphylum have the potential to synthesize archaeal ether lipids.</title>
        <authorList>
            <person name="Villanueva L."/>
            <person name="Von Meijenfeldt F.A.B."/>
            <person name="Westbye A.B."/>
            <person name="Yadav S."/>
            <person name="Hopmans E.C."/>
            <person name="Dutilh B.E."/>
            <person name="Sinninghe Damste J.S."/>
        </authorList>
    </citation>
    <scope>NUCLEOTIDE SEQUENCE [LARGE SCALE GENOMIC DNA]</scope>
    <source>
        <strain evidence="13">NIOZ-UU17</strain>
    </source>
</reference>
<keyword evidence="2" id="KW-0004">4Fe-4S</keyword>
<dbReference type="GO" id="GO:0016020">
    <property type="term" value="C:membrane"/>
    <property type="evidence" value="ECO:0007669"/>
    <property type="project" value="InterPro"/>
</dbReference>
<keyword evidence="3" id="KW-0874">Quinone</keyword>
<feature type="domain" description="4Fe-4S ferredoxin-type" evidence="12">
    <location>
        <begin position="65"/>
        <end position="94"/>
    </location>
</feature>
<evidence type="ECO:0000256" key="5">
    <source>
        <dbReference type="ARBA" id="ARBA00022737"/>
    </source>
</evidence>
<keyword evidence="9" id="KW-0520">NAD</keyword>
<dbReference type="PANTHER" id="PTHR10849">
    <property type="entry name" value="NADH DEHYDROGENASE UBIQUINONE IRON-SULFUR PROTEIN 8, MITOCHONDRIAL"/>
    <property type="match status" value="1"/>
</dbReference>
<dbReference type="GO" id="GO:0051539">
    <property type="term" value="F:4 iron, 4 sulfur cluster binding"/>
    <property type="evidence" value="ECO:0007669"/>
    <property type="project" value="UniProtKB-KW"/>
</dbReference>
<comment type="caution">
    <text evidence="13">The sequence shown here is derived from an EMBL/GenBank/DDBJ whole genome shotgun (WGS) entry which is preliminary data.</text>
</comment>
<dbReference type="Proteomes" id="UP000605201">
    <property type="component" value="Unassembled WGS sequence"/>
</dbReference>
<dbReference type="SUPFAM" id="SSF54862">
    <property type="entry name" value="4Fe-4S ferredoxins"/>
    <property type="match status" value="1"/>
</dbReference>
<dbReference type="AlphaFoldDB" id="A0A8J6NR20"/>
<dbReference type="GO" id="GO:0046872">
    <property type="term" value="F:metal ion binding"/>
    <property type="evidence" value="ECO:0007669"/>
    <property type="project" value="UniProtKB-KW"/>
</dbReference>
<keyword evidence="4" id="KW-0479">Metal-binding</keyword>
<keyword evidence="7" id="KW-0408">Iron</keyword>
<organism evidence="13 14">
    <name type="scientific">Candidatus Desulfatibia vada</name>
    <dbReference type="NCBI Taxonomy" id="2841696"/>
    <lineage>
        <taxon>Bacteria</taxon>
        <taxon>Pseudomonadati</taxon>
        <taxon>Thermodesulfobacteriota</taxon>
        <taxon>Desulfobacteria</taxon>
        <taxon>Desulfobacterales</taxon>
        <taxon>Desulfobacterales incertae sedis</taxon>
        <taxon>Candidatus Desulfatibia</taxon>
    </lineage>
</organism>
<keyword evidence="11" id="KW-0472">Membrane</keyword>
<evidence type="ECO:0000313" key="13">
    <source>
        <dbReference type="EMBL" id="MBC8431971.1"/>
    </source>
</evidence>
<evidence type="ECO:0000256" key="3">
    <source>
        <dbReference type="ARBA" id="ARBA00022719"/>
    </source>
</evidence>
<evidence type="ECO:0000259" key="12">
    <source>
        <dbReference type="PROSITE" id="PS51379"/>
    </source>
</evidence>
<evidence type="ECO:0000256" key="4">
    <source>
        <dbReference type="ARBA" id="ARBA00022723"/>
    </source>
</evidence>
<evidence type="ECO:0000256" key="7">
    <source>
        <dbReference type="ARBA" id="ARBA00023004"/>
    </source>
</evidence>
<name>A0A8J6NR20_9BACT</name>
<proteinExistence type="predicted"/>